<evidence type="ECO:0000256" key="5">
    <source>
        <dbReference type="ARBA" id="ARBA00023274"/>
    </source>
</evidence>
<comment type="function">
    <text evidence="7 8">Binds directly to 23S ribosomal RNA and is necessary for the in vitro assembly process of the 50S ribosomal subunit. It is not involved in the protein synthesizing functions of that subunit.</text>
</comment>
<dbReference type="PRINTS" id="PR00062">
    <property type="entry name" value="RIBOSOMALL20"/>
</dbReference>
<proteinExistence type="inferred from homology"/>
<organism evidence="9 10">
    <name type="scientific">candidate division TA06 bacterium</name>
    <dbReference type="NCBI Taxonomy" id="2250710"/>
    <lineage>
        <taxon>Bacteria</taxon>
        <taxon>Bacteria division TA06</taxon>
    </lineage>
</organism>
<evidence type="ECO:0000256" key="3">
    <source>
        <dbReference type="ARBA" id="ARBA00022884"/>
    </source>
</evidence>
<dbReference type="GO" id="GO:0006412">
    <property type="term" value="P:translation"/>
    <property type="evidence" value="ECO:0007669"/>
    <property type="project" value="InterPro"/>
</dbReference>
<dbReference type="Gene3D" id="1.10.1900.20">
    <property type="entry name" value="Ribosomal protein L20"/>
    <property type="match status" value="1"/>
</dbReference>
<evidence type="ECO:0000256" key="2">
    <source>
        <dbReference type="ARBA" id="ARBA00022730"/>
    </source>
</evidence>
<dbReference type="Pfam" id="PF00453">
    <property type="entry name" value="Ribosomal_L20"/>
    <property type="match status" value="1"/>
</dbReference>
<evidence type="ECO:0000313" key="9">
    <source>
        <dbReference type="EMBL" id="MBI4727134.1"/>
    </source>
</evidence>
<dbReference type="InterPro" id="IPR049946">
    <property type="entry name" value="RIBOSOMAL_L20_CS"/>
</dbReference>
<evidence type="ECO:0000256" key="4">
    <source>
        <dbReference type="ARBA" id="ARBA00022980"/>
    </source>
</evidence>
<evidence type="ECO:0000256" key="7">
    <source>
        <dbReference type="HAMAP-Rule" id="MF_00382"/>
    </source>
</evidence>
<dbReference type="GO" id="GO:0005840">
    <property type="term" value="C:ribosome"/>
    <property type="evidence" value="ECO:0007669"/>
    <property type="project" value="UniProtKB-KW"/>
</dbReference>
<dbReference type="Gene3D" id="6.10.160.10">
    <property type="match status" value="1"/>
</dbReference>
<evidence type="ECO:0000256" key="8">
    <source>
        <dbReference type="RuleBase" id="RU000560"/>
    </source>
</evidence>
<comment type="similarity">
    <text evidence="1 7 8">Belongs to the bacterial ribosomal protein bL20 family.</text>
</comment>
<dbReference type="PANTHER" id="PTHR10986">
    <property type="entry name" value="39S RIBOSOMAL PROTEIN L20"/>
    <property type="match status" value="1"/>
</dbReference>
<dbReference type="GO" id="GO:1990904">
    <property type="term" value="C:ribonucleoprotein complex"/>
    <property type="evidence" value="ECO:0007669"/>
    <property type="project" value="UniProtKB-KW"/>
</dbReference>
<protein>
    <recommendedName>
        <fullName evidence="6 7">Large ribosomal subunit protein bL20</fullName>
    </recommendedName>
</protein>
<dbReference type="SUPFAM" id="SSF74731">
    <property type="entry name" value="Ribosomal protein L20"/>
    <property type="match status" value="1"/>
</dbReference>
<dbReference type="HAMAP" id="MF_00382">
    <property type="entry name" value="Ribosomal_bL20"/>
    <property type="match status" value="1"/>
</dbReference>
<name>A0A933ID26_UNCT6</name>
<comment type="caution">
    <text evidence="9">The sequence shown here is derived from an EMBL/GenBank/DDBJ whole genome shotgun (WGS) entry which is preliminary data.</text>
</comment>
<sequence length="115" mass="13119">MSRVTTAAATRQKKNKIFKKAKGFWGGRHRLYRIAKEAVMRAGQFAYRDRHNKKRDFRSLWIIRVNAACRLNGISYNAFINGLKKNNIALNRKVLAEIAIADPAAFTKVVEAAKK</sequence>
<gene>
    <name evidence="7 9" type="primary">rplT</name>
    <name evidence="9" type="ORF">HY768_07930</name>
</gene>
<reference evidence="9" key="1">
    <citation type="submission" date="2020-07" db="EMBL/GenBank/DDBJ databases">
        <title>Huge and variable diversity of episymbiotic CPR bacteria and DPANN archaea in groundwater ecosystems.</title>
        <authorList>
            <person name="He C.Y."/>
            <person name="Keren R."/>
            <person name="Whittaker M."/>
            <person name="Farag I.F."/>
            <person name="Doudna J."/>
            <person name="Cate J.H.D."/>
            <person name="Banfield J.F."/>
        </authorList>
    </citation>
    <scope>NUCLEOTIDE SEQUENCE</scope>
    <source>
        <strain evidence="9">NC_groundwater_1520_Pr4_B-0.1um_53_5</strain>
    </source>
</reference>
<accession>A0A933ID26</accession>
<dbReference type="FunFam" id="1.10.1900.20:FF:000001">
    <property type="entry name" value="50S ribosomal protein L20"/>
    <property type="match status" value="1"/>
</dbReference>
<dbReference type="InterPro" id="IPR035566">
    <property type="entry name" value="Ribosomal_protein_bL20_C"/>
</dbReference>
<evidence type="ECO:0000256" key="6">
    <source>
        <dbReference type="ARBA" id="ARBA00035172"/>
    </source>
</evidence>
<keyword evidence="3 7" id="KW-0694">RNA-binding</keyword>
<keyword evidence="2 7" id="KW-0699">rRNA-binding</keyword>
<evidence type="ECO:0000256" key="1">
    <source>
        <dbReference type="ARBA" id="ARBA00007698"/>
    </source>
</evidence>
<dbReference type="AlphaFoldDB" id="A0A933ID26"/>
<dbReference type="EMBL" id="JACQXR010000104">
    <property type="protein sequence ID" value="MBI4727134.1"/>
    <property type="molecule type" value="Genomic_DNA"/>
</dbReference>
<dbReference type="GO" id="GO:0000027">
    <property type="term" value="P:ribosomal large subunit assembly"/>
    <property type="evidence" value="ECO:0007669"/>
    <property type="project" value="UniProtKB-UniRule"/>
</dbReference>
<dbReference type="GO" id="GO:0003735">
    <property type="term" value="F:structural constituent of ribosome"/>
    <property type="evidence" value="ECO:0007669"/>
    <property type="project" value="InterPro"/>
</dbReference>
<dbReference type="GO" id="GO:0019843">
    <property type="term" value="F:rRNA binding"/>
    <property type="evidence" value="ECO:0007669"/>
    <property type="project" value="UniProtKB-UniRule"/>
</dbReference>
<evidence type="ECO:0000313" key="10">
    <source>
        <dbReference type="Proteomes" id="UP000736328"/>
    </source>
</evidence>
<keyword evidence="5 7" id="KW-0687">Ribonucleoprotein</keyword>
<dbReference type="CDD" id="cd07026">
    <property type="entry name" value="Ribosomal_L20"/>
    <property type="match status" value="1"/>
</dbReference>
<dbReference type="InterPro" id="IPR005813">
    <property type="entry name" value="Ribosomal_bL20"/>
</dbReference>
<keyword evidence="4 7" id="KW-0689">Ribosomal protein</keyword>
<dbReference type="PROSITE" id="PS00937">
    <property type="entry name" value="RIBOSOMAL_L20"/>
    <property type="match status" value="1"/>
</dbReference>
<dbReference type="Proteomes" id="UP000736328">
    <property type="component" value="Unassembled WGS sequence"/>
</dbReference>
<dbReference type="NCBIfam" id="TIGR01032">
    <property type="entry name" value="rplT_bact"/>
    <property type="match status" value="1"/>
</dbReference>